<comment type="similarity">
    <text evidence="12">Belongs to the cytochrome b561 family.</text>
</comment>
<reference evidence="15" key="1">
    <citation type="journal article" date="2024" name="Syst. Appl. Microbiol.">
        <title>First single-strain enrichments of Electrothrix cable bacteria, description of E. aestuarii sp. nov. and E. rattekaaiensis sp. nov., and proposal of a cable bacteria taxonomy following the rules of the SeqCode.</title>
        <authorList>
            <person name="Plum-Jensen L.E."/>
            <person name="Schramm A."/>
            <person name="Marshall I.P.G."/>
        </authorList>
    </citation>
    <scope>NUCLEOTIDE SEQUENCE</scope>
    <source>
        <strain evidence="15">Rat1</strain>
    </source>
</reference>
<reference evidence="15" key="2">
    <citation type="submission" date="2024-06" db="EMBL/GenBank/DDBJ databases">
        <authorList>
            <person name="Plum-Jensen L.E."/>
            <person name="Schramm A."/>
            <person name="Marshall I.P.G."/>
        </authorList>
    </citation>
    <scope>NUCLEOTIDE SEQUENCE</scope>
    <source>
        <strain evidence="15">Rat1</strain>
    </source>
</reference>
<keyword evidence="9 13" id="KW-1133">Transmembrane helix</keyword>
<evidence type="ECO:0000259" key="14">
    <source>
        <dbReference type="Pfam" id="PF01292"/>
    </source>
</evidence>
<evidence type="ECO:0000313" key="15">
    <source>
        <dbReference type="EMBL" id="XCN73143.1"/>
    </source>
</evidence>
<evidence type="ECO:0000256" key="9">
    <source>
        <dbReference type="ARBA" id="ARBA00022989"/>
    </source>
</evidence>
<evidence type="ECO:0000256" key="2">
    <source>
        <dbReference type="ARBA" id="ARBA00004651"/>
    </source>
</evidence>
<evidence type="ECO:0000256" key="6">
    <source>
        <dbReference type="ARBA" id="ARBA00022692"/>
    </source>
</evidence>
<dbReference type="GO" id="GO:0046872">
    <property type="term" value="F:metal ion binding"/>
    <property type="evidence" value="ECO:0007669"/>
    <property type="project" value="UniProtKB-KW"/>
</dbReference>
<accession>A0AAU8LWA4</accession>
<keyword evidence="4" id="KW-1003">Cell membrane</keyword>
<dbReference type="GO" id="GO:0022904">
    <property type="term" value="P:respiratory electron transport chain"/>
    <property type="evidence" value="ECO:0007669"/>
    <property type="project" value="InterPro"/>
</dbReference>
<dbReference type="GO" id="GO:0005886">
    <property type="term" value="C:plasma membrane"/>
    <property type="evidence" value="ECO:0007669"/>
    <property type="project" value="UniProtKB-SubCell"/>
</dbReference>
<feature type="domain" description="Cytochrome b561 bacterial/Ni-hydrogenase" evidence="14">
    <location>
        <begin position="15"/>
        <end position="183"/>
    </location>
</feature>
<feature type="transmembrane region" description="Helical" evidence="13">
    <location>
        <begin position="147"/>
        <end position="167"/>
    </location>
</feature>
<keyword evidence="5" id="KW-0349">Heme</keyword>
<dbReference type="InterPro" id="IPR052168">
    <property type="entry name" value="Cytochrome_b561_oxidase"/>
</dbReference>
<keyword evidence="6 13" id="KW-0812">Transmembrane</keyword>
<evidence type="ECO:0000256" key="10">
    <source>
        <dbReference type="ARBA" id="ARBA00023004"/>
    </source>
</evidence>
<feature type="transmembrane region" description="Helical" evidence="13">
    <location>
        <begin position="86"/>
        <end position="108"/>
    </location>
</feature>
<dbReference type="EMBL" id="CP159373">
    <property type="protein sequence ID" value="XCN73143.1"/>
    <property type="molecule type" value="Genomic_DNA"/>
</dbReference>
<feature type="transmembrane region" description="Helical" evidence="13">
    <location>
        <begin position="12"/>
        <end position="33"/>
    </location>
</feature>
<keyword evidence="10" id="KW-0408">Iron</keyword>
<proteinExistence type="inferred from homology"/>
<keyword evidence="11 13" id="KW-0472">Membrane</keyword>
<evidence type="ECO:0000256" key="1">
    <source>
        <dbReference type="ARBA" id="ARBA00001970"/>
    </source>
</evidence>
<keyword evidence="8" id="KW-0249">Electron transport</keyword>
<evidence type="ECO:0000256" key="3">
    <source>
        <dbReference type="ARBA" id="ARBA00022448"/>
    </source>
</evidence>
<evidence type="ECO:0000256" key="7">
    <source>
        <dbReference type="ARBA" id="ARBA00022723"/>
    </source>
</evidence>
<dbReference type="Pfam" id="PF01292">
    <property type="entry name" value="Ni_hydr_CYTB"/>
    <property type="match status" value="1"/>
</dbReference>
<feature type="transmembrane region" description="Helical" evidence="13">
    <location>
        <begin position="45"/>
        <end position="65"/>
    </location>
</feature>
<dbReference type="KEGG" id="eaj:Q3M24_23215"/>
<organism evidence="15">
    <name type="scientific">Candidatus Electrothrix aestuarii</name>
    <dbReference type="NCBI Taxonomy" id="3062594"/>
    <lineage>
        <taxon>Bacteria</taxon>
        <taxon>Pseudomonadati</taxon>
        <taxon>Thermodesulfobacteriota</taxon>
        <taxon>Desulfobulbia</taxon>
        <taxon>Desulfobulbales</taxon>
        <taxon>Desulfobulbaceae</taxon>
        <taxon>Candidatus Electrothrix</taxon>
    </lineage>
</organism>
<comment type="subcellular location">
    <subcellularLocation>
        <location evidence="2">Cell membrane</location>
        <topology evidence="2">Multi-pass membrane protein</topology>
    </subcellularLocation>
</comment>
<dbReference type="GO" id="GO:0020037">
    <property type="term" value="F:heme binding"/>
    <property type="evidence" value="ECO:0007669"/>
    <property type="project" value="TreeGrafter"/>
</dbReference>
<dbReference type="GO" id="GO:0009055">
    <property type="term" value="F:electron transfer activity"/>
    <property type="evidence" value="ECO:0007669"/>
    <property type="project" value="InterPro"/>
</dbReference>
<keyword evidence="7" id="KW-0479">Metal-binding</keyword>
<dbReference type="SUPFAM" id="SSF81342">
    <property type="entry name" value="Transmembrane di-heme cytochromes"/>
    <property type="match status" value="1"/>
</dbReference>
<evidence type="ECO:0000256" key="4">
    <source>
        <dbReference type="ARBA" id="ARBA00022475"/>
    </source>
</evidence>
<evidence type="ECO:0000256" key="13">
    <source>
        <dbReference type="SAM" id="Phobius"/>
    </source>
</evidence>
<dbReference type="AlphaFoldDB" id="A0AAU8LWA4"/>
<evidence type="ECO:0000256" key="5">
    <source>
        <dbReference type="ARBA" id="ARBA00022617"/>
    </source>
</evidence>
<keyword evidence="3" id="KW-0813">Transport</keyword>
<dbReference type="InterPro" id="IPR016174">
    <property type="entry name" value="Di-haem_cyt_TM"/>
</dbReference>
<comment type="cofactor">
    <cofactor evidence="1">
        <name>heme b</name>
        <dbReference type="ChEBI" id="CHEBI:60344"/>
    </cofactor>
</comment>
<evidence type="ECO:0000256" key="11">
    <source>
        <dbReference type="ARBA" id="ARBA00023136"/>
    </source>
</evidence>
<gene>
    <name evidence="15" type="ORF">Q3M24_23215</name>
</gene>
<dbReference type="PANTHER" id="PTHR30529:SF1">
    <property type="entry name" value="CYTOCHROME B561 HOMOLOG 2"/>
    <property type="match status" value="1"/>
</dbReference>
<name>A0AAU8LWA4_9BACT</name>
<evidence type="ECO:0000256" key="12">
    <source>
        <dbReference type="ARBA" id="ARBA00037975"/>
    </source>
</evidence>
<sequence>MQLDTQSKLGSNTLALHWIVGIMMIMLLAVGVFMEETKSYALYPWHKAFGVLIIFPVILRVVWRIKSGWPPPIREYKKIEKIMSKLVHYLLLIGTVILPISGFVMSAMGGHGVELFGLELVARNPDPANPMEVIPLNGSVAGIAHELHAIAGTSIIIGVILHIVGVLKHHILDKDGTLLRMLGAKV</sequence>
<dbReference type="PANTHER" id="PTHR30529">
    <property type="entry name" value="CYTOCHROME B561"/>
    <property type="match status" value="1"/>
</dbReference>
<protein>
    <submittedName>
        <fullName evidence="15">Cytochrome b</fullName>
    </submittedName>
</protein>
<dbReference type="InterPro" id="IPR011577">
    <property type="entry name" value="Cyt_b561_bac/Ni-Hgenase"/>
</dbReference>
<evidence type="ECO:0000256" key="8">
    <source>
        <dbReference type="ARBA" id="ARBA00022982"/>
    </source>
</evidence>